<evidence type="ECO:0000256" key="3">
    <source>
        <dbReference type="ARBA" id="ARBA00023027"/>
    </source>
</evidence>
<evidence type="ECO:0000256" key="2">
    <source>
        <dbReference type="ARBA" id="ARBA00022679"/>
    </source>
</evidence>
<evidence type="ECO:0000313" key="8">
    <source>
        <dbReference type="Proteomes" id="UP000030706"/>
    </source>
</evidence>
<evidence type="ECO:0000256" key="4">
    <source>
        <dbReference type="PROSITE-ProRule" id="PRU00236"/>
    </source>
</evidence>
<dbReference type="EMBL" id="KL584976">
    <property type="protein sequence ID" value="KEQ87883.1"/>
    <property type="molecule type" value="Genomic_DNA"/>
</dbReference>
<feature type="active site" description="Proton acceptor" evidence="4">
    <location>
        <position position="139"/>
    </location>
</feature>
<feature type="binding site" evidence="4">
    <location>
        <position position="192"/>
    </location>
    <ligand>
        <name>Zn(2+)</name>
        <dbReference type="ChEBI" id="CHEBI:29105"/>
    </ligand>
</feature>
<keyword evidence="2" id="KW-0808">Transferase</keyword>
<dbReference type="Pfam" id="PF02146">
    <property type="entry name" value="SIR2"/>
    <property type="match status" value="1"/>
</dbReference>
<feature type="compositionally biased region" description="Polar residues" evidence="5">
    <location>
        <begin position="158"/>
        <end position="167"/>
    </location>
</feature>
<dbReference type="GeneID" id="40742399"/>
<evidence type="ECO:0000259" key="6">
    <source>
        <dbReference type="PROSITE" id="PS50305"/>
    </source>
</evidence>
<dbReference type="InterPro" id="IPR029035">
    <property type="entry name" value="DHS-like_NAD/FAD-binding_dom"/>
</dbReference>
<dbReference type="InterPro" id="IPR027546">
    <property type="entry name" value="Sirtuin_class_III"/>
</dbReference>
<gene>
    <name evidence="7" type="ORF">M438DRAFT_266268</name>
</gene>
<dbReference type="InterPro" id="IPR026590">
    <property type="entry name" value="Ssirtuin_cat_dom"/>
</dbReference>
<keyword evidence="3" id="KW-0520">NAD</keyword>
<dbReference type="InterPro" id="IPR003000">
    <property type="entry name" value="Sirtuin"/>
</dbReference>
<dbReference type="HOGENOM" id="CLU_023643_3_1_1"/>
<proteinExistence type="inferred from homology"/>
<dbReference type="STRING" id="1043002.A0A074XQL6"/>
<accession>A0A074XQL6</accession>
<feature type="domain" description="Deacetylase sirtuin-type" evidence="6">
    <location>
        <begin position="16"/>
        <end position="295"/>
    </location>
</feature>
<feature type="region of interest" description="Disordered" evidence="5">
    <location>
        <begin position="158"/>
        <end position="180"/>
    </location>
</feature>
<dbReference type="GO" id="GO:0036054">
    <property type="term" value="F:protein-malonyllysine demalonylase activity"/>
    <property type="evidence" value="ECO:0007669"/>
    <property type="project" value="InterPro"/>
</dbReference>
<dbReference type="GO" id="GO:0036055">
    <property type="term" value="F:protein-succinyllysine desuccinylase activity"/>
    <property type="evidence" value="ECO:0007669"/>
    <property type="project" value="InterPro"/>
</dbReference>
<dbReference type="PANTHER" id="PTHR11085">
    <property type="entry name" value="NAD-DEPENDENT PROTEIN DEACYLASE SIRTUIN-5, MITOCHONDRIAL-RELATED"/>
    <property type="match status" value="1"/>
</dbReference>
<dbReference type="SUPFAM" id="SSF52467">
    <property type="entry name" value="DHS-like NAD/FAD-binding domain"/>
    <property type="match status" value="1"/>
</dbReference>
<dbReference type="PROSITE" id="PS50305">
    <property type="entry name" value="SIRTUIN"/>
    <property type="match status" value="1"/>
</dbReference>
<dbReference type="GO" id="GO:0017136">
    <property type="term" value="F:histone deacetylase activity, NAD-dependent"/>
    <property type="evidence" value="ECO:0007669"/>
    <property type="project" value="TreeGrafter"/>
</dbReference>
<feature type="binding site" evidence="4">
    <location>
        <position position="147"/>
    </location>
    <ligand>
        <name>Zn(2+)</name>
        <dbReference type="ChEBI" id="CHEBI:29105"/>
    </ligand>
</feature>
<dbReference type="Proteomes" id="UP000030706">
    <property type="component" value="Unassembled WGS sequence"/>
</dbReference>
<keyword evidence="4" id="KW-0862">Zinc</keyword>
<dbReference type="Gene3D" id="3.30.1600.10">
    <property type="entry name" value="SIR2/SIRT2 'Small Domain"/>
    <property type="match status" value="1"/>
</dbReference>
<dbReference type="GO" id="GO:0070403">
    <property type="term" value="F:NAD+ binding"/>
    <property type="evidence" value="ECO:0007669"/>
    <property type="project" value="InterPro"/>
</dbReference>
<dbReference type="InterPro" id="IPR050134">
    <property type="entry name" value="NAD-dep_sirtuin_deacylases"/>
</dbReference>
<dbReference type="OrthoDB" id="424302at2759"/>
<name>A0A074XQL6_AURPU</name>
<dbReference type="AlphaFoldDB" id="A0A074XQL6"/>
<evidence type="ECO:0000313" key="7">
    <source>
        <dbReference type="EMBL" id="KEQ87883.1"/>
    </source>
</evidence>
<reference evidence="7 8" key="1">
    <citation type="journal article" date="2014" name="BMC Genomics">
        <title>Genome sequencing of four Aureobasidium pullulans varieties: biotechnological potential, stress tolerance, and description of new species.</title>
        <authorList>
            <person name="Gostin Ar C."/>
            <person name="Ohm R.A."/>
            <person name="Kogej T."/>
            <person name="Sonjak S."/>
            <person name="Turk M."/>
            <person name="Zajc J."/>
            <person name="Zalar P."/>
            <person name="Grube M."/>
            <person name="Sun H."/>
            <person name="Han J."/>
            <person name="Sharma A."/>
            <person name="Chiniquy J."/>
            <person name="Ngan C.Y."/>
            <person name="Lipzen A."/>
            <person name="Barry K."/>
            <person name="Grigoriev I.V."/>
            <person name="Gunde-Cimerman N."/>
        </authorList>
    </citation>
    <scope>NUCLEOTIDE SEQUENCE [LARGE SCALE GENOMIC DNA]</scope>
    <source>
        <strain evidence="7 8">EXF-150</strain>
    </source>
</reference>
<keyword evidence="8" id="KW-1185">Reference proteome</keyword>
<dbReference type="GO" id="GO:0046872">
    <property type="term" value="F:metal ion binding"/>
    <property type="evidence" value="ECO:0007669"/>
    <property type="project" value="UniProtKB-KW"/>
</dbReference>
<comment type="similarity">
    <text evidence="1">Belongs to the sirtuin family. Class I subfamily.</text>
</comment>
<dbReference type="RefSeq" id="XP_029764070.1">
    <property type="nucleotide sequence ID" value="XM_029900093.1"/>
</dbReference>
<organism evidence="7 8">
    <name type="scientific">Aureobasidium pullulans EXF-150</name>
    <dbReference type="NCBI Taxonomy" id="1043002"/>
    <lineage>
        <taxon>Eukaryota</taxon>
        <taxon>Fungi</taxon>
        <taxon>Dikarya</taxon>
        <taxon>Ascomycota</taxon>
        <taxon>Pezizomycotina</taxon>
        <taxon>Dothideomycetes</taxon>
        <taxon>Dothideomycetidae</taxon>
        <taxon>Dothideales</taxon>
        <taxon>Saccotheciaceae</taxon>
        <taxon>Aureobasidium</taxon>
    </lineage>
</organism>
<sequence length="305" mass="33404">MSNKATTASCSAFRTLDSEEVNLHSFHDHLVNSASIIALVGAGLSAASGLSTFQGIGGLWRSYDPTTLATPEAFASNPELVWQFYSHRRHCATLAQPNLAHHALAEASRRKPGLLTLSQKIDDLSERAGHPQEQILHLHGSLFQSRCVDSQNCGYSRSGMAESSQMQRTRDISGPYTSPDPPFQTLPTCPNCTRLLRPGVVWFGEPLPREVLAGIRNWFDSCAKVDLMLVIGTSAQVYPAAGYINVARLKGARICVVNTNRDHESNEGLHEDDWFFQGDAAVILPTLLQPFLGLQGSTEKHVRPE</sequence>
<dbReference type="InterPro" id="IPR026591">
    <property type="entry name" value="Sirtuin_cat_small_dom_sf"/>
</dbReference>
<evidence type="ECO:0000256" key="5">
    <source>
        <dbReference type="SAM" id="MobiDB-lite"/>
    </source>
</evidence>
<dbReference type="GO" id="GO:0005634">
    <property type="term" value="C:nucleus"/>
    <property type="evidence" value="ECO:0007669"/>
    <property type="project" value="TreeGrafter"/>
</dbReference>
<evidence type="ECO:0000256" key="1">
    <source>
        <dbReference type="ARBA" id="ARBA00006924"/>
    </source>
</evidence>
<dbReference type="Gene3D" id="3.40.50.1220">
    <property type="entry name" value="TPP-binding domain"/>
    <property type="match status" value="1"/>
</dbReference>
<protein>
    <submittedName>
        <fullName evidence="7">DHS-like NAD/FAD-binding domain-containing protein</fullName>
    </submittedName>
</protein>
<dbReference type="PANTHER" id="PTHR11085:SF10">
    <property type="entry name" value="NAD-DEPENDENT PROTEIN DEACYLASE SIRTUIN-5, MITOCHONDRIAL-RELATED"/>
    <property type="match status" value="1"/>
</dbReference>
<dbReference type="CDD" id="cd01412">
    <property type="entry name" value="SIRT5_Af1_CobB"/>
    <property type="match status" value="1"/>
</dbReference>
<feature type="binding site" evidence="4">
    <location>
        <position position="189"/>
    </location>
    <ligand>
        <name>Zn(2+)</name>
        <dbReference type="ChEBI" id="CHEBI:29105"/>
    </ligand>
</feature>
<feature type="binding site" evidence="4">
    <location>
        <position position="153"/>
    </location>
    <ligand>
        <name>Zn(2+)</name>
        <dbReference type="ChEBI" id="CHEBI:29105"/>
    </ligand>
</feature>
<keyword evidence="4" id="KW-0479">Metal-binding</keyword>